<evidence type="ECO:0000256" key="5">
    <source>
        <dbReference type="ARBA" id="ARBA00022822"/>
    </source>
</evidence>
<dbReference type="InterPro" id="IPR018204">
    <property type="entry name" value="Trp_synthase_alpha_AS"/>
</dbReference>
<dbReference type="eggNOG" id="arCOG01086">
    <property type="taxonomic scope" value="Archaea"/>
</dbReference>
<comment type="function">
    <text evidence="1 9">The alpha subunit is responsible for the aldol cleavage of indoleglycerol phosphate to indole and glyceraldehyde 3-phosphate.</text>
</comment>
<dbReference type="AlphaFoldDB" id="E7QTG5"/>
<name>E7QTG5_HALPU</name>
<keyword evidence="5 9" id="KW-0822">Tryptophan biosynthesis</keyword>
<evidence type="ECO:0000313" key="14">
    <source>
        <dbReference type="Proteomes" id="UP000003751"/>
    </source>
</evidence>
<dbReference type="Proteomes" id="UP000184203">
    <property type="component" value="Unassembled WGS sequence"/>
</dbReference>
<comment type="pathway">
    <text evidence="2 9">Amino-acid biosynthesis; L-tryptophan biosynthesis; L-tryptophan from chorismate: step 5/5.</text>
</comment>
<keyword evidence="7 9" id="KW-0456">Lyase</keyword>
<dbReference type="GO" id="GO:0004834">
    <property type="term" value="F:tryptophan synthase activity"/>
    <property type="evidence" value="ECO:0007669"/>
    <property type="project" value="UniProtKB-UniRule"/>
</dbReference>
<dbReference type="Gene3D" id="3.20.20.70">
    <property type="entry name" value="Aldolase class I"/>
    <property type="match status" value="1"/>
</dbReference>
<organism evidence="12 14">
    <name type="scientific">Haladaptatus paucihalophilus DX253</name>
    <dbReference type="NCBI Taxonomy" id="797209"/>
    <lineage>
        <taxon>Archaea</taxon>
        <taxon>Methanobacteriati</taxon>
        <taxon>Methanobacteriota</taxon>
        <taxon>Stenosarchaea group</taxon>
        <taxon>Halobacteria</taxon>
        <taxon>Halobacteriales</taxon>
        <taxon>Haladaptataceae</taxon>
        <taxon>Haladaptatus</taxon>
    </lineage>
</organism>
<evidence type="ECO:0000256" key="4">
    <source>
        <dbReference type="ARBA" id="ARBA00022605"/>
    </source>
</evidence>
<evidence type="ECO:0000256" key="7">
    <source>
        <dbReference type="ARBA" id="ARBA00023239"/>
    </source>
</evidence>
<evidence type="ECO:0000313" key="15">
    <source>
        <dbReference type="Proteomes" id="UP000184203"/>
    </source>
</evidence>
<feature type="active site" description="Proton acceptor" evidence="9">
    <location>
        <position position="55"/>
    </location>
</feature>
<sequence>MSELEAAFADEPALIPYVVAGDPGIEETKEYVRALVRGGADVIELGLPFSEPIADGPTIQNAIQRALSGGMTPDDYLELVSGLDVDVPVVCMTYYNLIYQYGGREAQRASERSSGGTPRDEEGVEAFVSAAADAGVSGLIVPDLPVEESGPLRLACDEYGLDLVFIIAPTTTDRRKRRITEQASGFVYVQARMGTTGAQADVSGDTHDSLARLAESDLPKAVGFGVSAGEHAREIVSAGADGVVVGSALVDIVASGENVAERLESKAAELKSGAREGEQEIPEPERTSN</sequence>
<comment type="similarity">
    <text evidence="9 10">Belongs to the TrpA family.</text>
</comment>
<dbReference type="HAMAP" id="MF_00131">
    <property type="entry name" value="Trp_synth_alpha"/>
    <property type="match status" value="1"/>
</dbReference>
<dbReference type="GO" id="GO:0005829">
    <property type="term" value="C:cytosol"/>
    <property type="evidence" value="ECO:0007669"/>
    <property type="project" value="TreeGrafter"/>
</dbReference>
<keyword evidence="6 9" id="KW-0057">Aromatic amino acid biosynthesis</keyword>
<dbReference type="InterPro" id="IPR002028">
    <property type="entry name" value="Trp_synthase_suA"/>
</dbReference>
<dbReference type="EC" id="4.2.1.20" evidence="9"/>
<dbReference type="PANTHER" id="PTHR43406">
    <property type="entry name" value="TRYPTOPHAN SYNTHASE, ALPHA CHAIN"/>
    <property type="match status" value="1"/>
</dbReference>
<evidence type="ECO:0000256" key="11">
    <source>
        <dbReference type="SAM" id="MobiDB-lite"/>
    </source>
</evidence>
<accession>E7QTG5</accession>
<dbReference type="InterPro" id="IPR013785">
    <property type="entry name" value="Aldolase_TIM"/>
</dbReference>
<evidence type="ECO:0000256" key="1">
    <source>
        <dbReference type="ARBA" id="ARBA00003365"/>
    </source>
</evidence>
<feature type="region of interest" description="Disordered" evidence="11">
    <location>
        <begin position="268"/>
        <end position="289"/>
    </location>
</feature>
<dbReference type="PATRIC" id="fig|797209.4.peg.2055"/>
<reference evidence="15" key="3">
    <citation type="submission" date="2016-11" db="EMBL/GenBank/DDBJ databases">
        <authorList>
            <person name="Varghese N."/>
            <person name="Submissions S."/>
        </authorList>
    </citation>
    <scope>NUCLEOTIDE SEQUENCE [LARGE SCALE GENOMIC DNA]</scope>
    <source>
        <strain evidence="15">DX253</strain>
    </source>
</reference>
<dbReference type="PANTHER" id="PTHR43406:SF1">
    <property type="entry name" value="TRYPTOPHAN SYNTHASE ALPHA CHAIN, CHLOROPLASTIC"/>
    <property type="match status" value="1"/>
</dbReference>
<dbReference type="InterPro" id="IPR011060">
    <property type="entry name" value="RibuloseP-bd_barrel"/>
</dbReference>
<reference evidence="13" key="2">
    <citation type="submission" date="2016-11" db="EMBL/GenBank/DDBJ databases">
        <authorList>
            <person name="Jaros S."/>
            <person name="Januszkiewicz K."/>
            <person name="Wedrychowicz H."/>
        </authorList>
    </citation>
    <scope>NUCLEOTIDE SEQUENCE [LARGE SCALE GENOMIC DNA]</scope>
    <source>
        <strain evidence="13">DX253</strain>
    </source>
</reference>
<feature type="active site" description="Proton acceptor" evidence="9">
    <location>
        <position position="44"/>
    </location>
</feature>
<comment type="subunit">
    <text evidence="3 9">Tetramer of two alpha and two beta chains.</text>
</comment>
<evidence type="ECO:0000256" key="10">
    <source>
        <dbReference type="RuleBase" id="RU003662"/>
    </source>
</evidence>
<evidence type="ECO:0000256" key="9">
    <source>
        <dbReference type="HAMAP-Rule" id="MF_00131"/>
    </source>
</evidence>
<evidence type="ECO:0000256" key="3">
    <source>
        <dbReference type="ARBA" id="ARBA00011270"/>
    </source>
</evidence>
<dbReference type="EMBL" id="FRAN01000003">
    <property type="protein sequence ID" value="SHK82356.1"/>
    <property type="molecule type" value="Genomic_DNA"/>
</dbReference>
<dbReference type="CDD" id="cd04724">
    <property type="entry name" value="Tryptophan_synthase_alpha"/>
    <property type="match status" value="1"/>
</dbReference>
<protein>
    <recommendedName>
        <fullName evidence="9">Tryptophan synthase alpha chain</fullName>
        <ecNumber evidence="9">4.2.1.20</ecNumber>
    </recommendedName>
</protein>
<dbReference type="UniPathway" id="UPA00035">
    <property type="reaction ID" value="UER00044"/>
</dbReference>
<evidence type="ECO:0000256" key="8">
    <source>
        <dbReference type="ARBA" id="ARBA00049047"/>
    </source>
</evidence>
<dbReference type="OrthoDB" id="25658at2157"/>
<dbReference type="SUPFAM" id="SSF51366">
    <property type="entry name" value="Ribulose-phoshate binding barrel"/>
    <property type="match status" value="1"/>
</dbReference>
<dbReference type="STRING" id="797209.GCA_000376445_02702"/>
<dbReference type="RefSeq" id="WP_007979500.1">
    <property type="nucleotide sequence ID" value="NZ_AEMG01000009.1"/>
</dbReference>
<evidence type="ECO:0000256" key="2">
    <source>
        <dbReference type="ARBA" id="ARBA00004733"/>
    </source>
</evidence>
<dbReference type="Pfam" id="PF00290">
    <property type="entry name" value="Trp_syntA"/>
    <property type="match status" value="2"/>
</dbReference>
<keyword evidence="15" id="KW-1185">Reference proteome</keyword>
<dbReference type="NCBIfam" id="TIGR00262">
    <property type="entry name" value="trpA"/>
    <property type="match status" value="2"/>
</dbReference>
<evidence type="ECO:0000313" key="13">
    <source>
        <dbReference type="EMBL" id="SHK82356.1"/>
    </source>
</evidence>
<evidence type="ECO:0000256" key="6">
    <source>
        <dbReference type="ARBA" id="ARBA00023141"/>
    </source>
</evidence>
<keyword evidence="4 9" id="KW-0028">Amino-acid biosynthesis</keyword>
<dbReference type="Proteomes" id="UP000003751">
    <property type="component" value="Unassembled WGS sequence"/>
</dbReference>
<dbReference type="EMBL" id="AEMG01000009">
    <property type="protein sequence ID" value="EFW91894.1"/>
    <property type="molecule type" value="Genomic_DNA"/>
</dbReference>
<comment type="catalytic activity">
    <reaction evidence="8 9">
        <text>(1S,2R)-1-C-(indol-3-yl)glycerol 3-phosphate + L-serine = D-glyceraldehyde 3-phosphate + L-tryptophan + H2O</text>
        <dbReference type="Rhea" id="RHEA:10532"/>
        <dbReference type="ChEBI" id="CHEBI:15377"/>
        <dbReference type="ChEBI" id="CHEBI:33384"/>
        <dbReference type="ChEBI" id="CHEBI:57912"/>
        <dbReference type="ChEBI" id="CHEBI:58866"/>
        <dbReference type="ChEBI" id="CHEBI:59776"/>
        <dbReference type="EC" id="4.2.1.20"/>
    </reaction>
</comment>
<gene>
    <name evidence="9 12" type="primary">trpA</name>
    <name evidence="13" type="ORF">SAMN05444342_2296</name>
    <name evidence="12" type="ORF">ZOD2009_10465</name>
</gene>
<proteinExistence type="inferred from homology"/>
<evidence type="ECO:0000313" key="12">
    <source>
        <dbReference type="EMBL" id="EFW91894.1"/>
    </source>
</evidence>
<dbReference type="PROSITE" id="PS00167">
    <property type="entry name" value="TRP_SYNTHASE_ALPHA"/>
    <property type="match status" value="1"/>
</dbReference>
<reference evidence="12 14" key="1">
    <citation type="journal article" date="2014" name="ISME J.">
        <title>Trehalose/2-sulfotrehalose biosynthesis and glycine-betaine uptake are widely spread mechanisms for osmoadaptation in the Halobacteriales.</title>
        <authorList>
            <person name="Youssef N.H."/>
            <person name="Savage-Ashlock K.N."/>
            <person name="McCully A.L."/>
            <person name="Luedtke B."/>
            <person name="Shaw E.I."/>
            <person name="Hoff W.D."/>
            <person name="Elshahed M.S."/>
        </authorList>
    </citation>
    <scope>NUCLEOTIDE SEQUENCE [LARGE SCALE GENOMIC DNA]</scope>
    <source>
        <strain evidence="12 14">DX253</strain>
    </source>
</reference>